<comment type="caution">
    <text evidence="1">The sequence shown here is derived from an EMBL/GenBank/DDBJ whole genome shotgun (WGS) entry which is preliminary data.</text>
</comment>
<accession>A0A4Q7WQ81</accession>
<protein>
    <submittedName>
        <fullName evidence="1">Uncharacterized protein</fullName>
    </submittedName>
</protein>
<organism evidence="1 2">
    <name type="scientific">Kribbella rubisoli</name>
    <dbReference type="NCBI Taxonomy" id="3075929"/>
    <lineage>
        <taxon>Bacteria</taxon>
        <taxon>Bacillati</taxon>
        <taxon>Actinomycetota</taxon>
        <taxon>Actinomycetes</taxon>
        <taxon>Propionibacteriales</taxon>
        <taxon>Kribbellaceae</taxon>
        <taxon>Kribbella</taxon>
    </lineage>
</organism>
<dbReference type="RefSeq" id="WP_157997202.1">
    <property type="nucleotide sequence ID" value="NZ_SHKR01000015.1"/>
</dbReference>
<keyword evidence="2" id="KW-1185">Reference proteome</keyword>
<sequence length="57" mass="6367">MTPVYVRELRTEISASTPAPRVEPDRRDPAALAEETLLRAARAEWLAARVAAEDFDD</sequence>
<dbReference type="Proteomes" id="UP000292027">
    <property type="component" value="Unassembled WGS sequence"/>
</dbReference>
<name>A0A4Q7WQ81_9ACTN</name>
<reference evidence="1 2" key="1">
    <citation type="journal article" date="2015" name="Stand. Genomic Sci.">
        <title>Genomic Encyclopedia of Bacterial and Archaeal Type Strains, Phase III: the genomes of soil and plant-associated and newly described type strains.</title>
        <authorList>
            <person name="Whitman W.B."/>
            <person name="Woyke T."/>
            <person name="Klenk H.P."/>
            <person name="Zhou Y."/>
            <person name="Lilburn T.G."/>
            <person name="Beck B.J."/>
            <person name="De Vos P."/>
            <person name="Vandamme P."/>
            <person name="Eisen J.A."/>
            <person name="Garrity G."/>
            <person name="Hugenholtz P."/>
            <person name="Kyrpides N.C."/>
        </authorList>
    </citation>
    <scope>NUCLEOTIDE SEQUENCE [LARGE SCALE GENOMIC DNA]</scope>
    <source>
        <strain evidence="1 2">VKM Ac-2540</strain>
    </source>
</reference>
<gene>
    <name evidence="1" type="ORF">EV645_6525</name>
</gene>
<dbReference type="AlphaFoldDB" id="A0A4Q7WQ81"/>
<dbReference type="EMBL" id="SHKR01000015">
    <property type="protein sequence ID" value="RZU11359.1"/>
    <property type="molecule type" value="Genomic_DNA"/>
</dbReference>
<evidence type="ECO:0000313" key="1">
    <source>
        <dbReference type="EMBL" id="RZU11359.1"/>
    </source>
</evidence>
<evidence type="ECO:0000313" key="2">
    <source>
        <dbReference type="Proteomes" id="UP000292027"/>
    </source>
</evidence>
<proteinExistence type="predicted"/>